<comment type="subcellular location">
    <subcellularLocation>
        <location evidence="1">Cell outer membrane</location>
    </subcellularLocation>
</comment>
<dbReference type="RefSeq" id="WP_094059295.1">
    <property type="nucleotide sequence ID" value="NZ_CP022530.1"/>
</dbReference>
<evidence type="ECO:0000259" key="7">
    <source>
        <dbReference type="PROSITE" id="PS51123"/>
    </source>
</evidence>
<dbReference type="KEGG" id="bsan:CHH28_05100"/>
<keyword evidence="5" id="KW-1133">Transmembrane helix</keyword>
<feature type="transmembrane region" description="Helical" evidence="5">
    <location>
        <begin position="63"/>
        <end position="82"/>
    </location>
</feature>
<evidence type="ECO:0000256" key="3">
    <source>
        <dbReference type="ARBA" id="ARBA00023237"/>
    </source>
</evidence>
<evidence type="ECO:0000256" key="1">
    <source>
        <dbReference type="ARBA" id="ARBA00004442"/>
    </source>
</evidence>
<dbReference type="CDD" id="cd07185">
    <property type="entry name" value="OmpA_C-like"/>
    <property type="match status" value="1"/>
</dbReference>
<dbReference type="SUPFAM" id="SSF103088">
    <property type="entry name" value="OmpA-like"/>
    <property type="match status" value="1"/>
</dbReference>
<keyword evidence="6" id="KW-0732">Signal</keyword>
<dbReference type="PANTHER" id="PTHR30329:SF21">
    <property type="entry name" value="LIPOPROTEIN YIAD-RELATED"/>
    <property type="match status" value="1"/>
</dbReference>
<feature type="transmembrane region" description="Helical" evidence="5">
    <location>
        <begin position="32"/>
        <end position="51"/>
    </location>
</feature>
<dbReference type="GO" id="GO:0009279">
    <property type="term" value="C:cell outer membrane"/>
    <property type="evidence" value="ECO:0007669"/>
    <property type="project" value="UniProtKB-SubCell"/>
</dbReference>
<dbReference type="Pfam" id="PF00691">
    <property type="entry name" value="OmpA"/>
    <property type="match status" value="1"/>
</dbReference>
<dbReference type="PRINTS" id="PR01021">
    <property type="entry name" value="OMPADOMAIN"/>
</dbReference>
<evidence type="ECO:0000256" key="6">
    <source>
        <dbReference type="SAM" id="SignalP"/>
    </source>
</evidence>
<sequence>MKKLMVALSVAALASGCSTYDPYTGEQETSKTAIGAGIGAGVGVLAAYLDNRDEKDVKKRNQRILASAAGGAAIGGGIGFYMDAQEAKLRKQLRGTGVRVERDGDNVNLIMPGNITFASGSSAVASSFYEVLNSVALVIKEYDRTLVVVAGHTDSDGSESTNQRLSEQRASSVSAYLKSRGIKSVRLETVGFGERSPIASNATASGKELNRRVEITLVPVSQ</sequence>
<reference evidence="8 9" key="1">
    <citation type="submission" date="2017-07" db="EMBL/GenBank/DDBJ databases">
        <title>Annotated genome sequence of Bacterioplanes sanyensis isolated from Red Sea.</title>
        <authorList>
            <person name="Rehman Z.U."/>
        </authorList>
    </citation>
    <scope>NUCLEOTIDE SEQUENCE [LARGE SCALE GENOMIC DNA]</scope>
    <source>
        <strain evidence="8 9">NV9</strain>
    </source>
</reference>
<evidence type="ECO:0000313" key="8">
    <source>
        <dbReference type="EMBL" id="ASP38096.1"/>
    </source>
</evidence>
<name>A0A222FHN7_9GAMM</name>
<dbReference type="PROSITE" id="PS51257">
    <property type="entry name" value="PROKAR_LIPOPROTEIN"/>
    <property type="match status" value="1"/>
</dbReference>
<keyword evidence="5" id="KW-0812">Transmembrane</keyword>
<feature type="signal peptide" evidence="6">
    <location>
        <begin position="1"/>
        <end position="19"/>
    </location>
</feature>
<feature type="domain" description="OmpA-like" evidence="7">
    <location>
        <begin position="104"/>
        <end position="221"/>
    </location>
</feature>
<protein>
    <recommendedName>
        <fullName evidence="7">OmpA-like domain-containing protein</fullName>
    </recommendedName>
</protein>
<accession>A0A222FHN7</accession>
<dbReference type="PRINTS" id="PR01023">
    <property type="entry name" value="NAFLGMOTY"/>
</dbReference>
<keyword evidence="9" id="KW-1185">Reference proteome</keyword>
<gene>
    <name evidence="8" type="ORF">CHH28_05100</name>
</gene>
<evidence type="ECO:0000313" key="9">
    <source>
        <dbReference type="Proteomes" id="UP000202440"/>
    </source>
</evidence>
<dbReference type="InterPro" id="IPR006665">
    <property type="entry name" value="OmpA-like"/>
</dbReference>
<proteinExistence type="predicted"/>
<dbReference type="PROSITE" id="PS51123">
    <property type="entry name" value="OMPA_2"/>
    <property type="match status" value="1"/>
</dbReference>
<dbReference type="InterPro" id="IPR006664">
    <property type="entry name" value="OMP_bac"/>
</dbReference>
<evidence type="ECO:0000256" key="2">
    <source>
        <dbReference type="ARBA" id="ARBA00023136"/>
    </source>
</evidence>
<dbReference type="EMBL" id="CP022530">
    <property type="protein sequence ID" value="ASP38096.1"/>
    <property type="molecule type" value="Genomic_DNA"/>
</dbReference>
<evidence type="ECO:0000256" key="4">
    <source>
        <dbReference type="PROSITE-ProRule" id="PRU00473"/>
    </source>
</evidence>
<feature type="chain" id="PRO_5012510712" description="OmpA-like domain-containing protein" evidence="6">
    <location>
        <begin position="20"/>
        <end position="222"/>
    </location>
</feature>
<dbReference type="Gene3D" id="3.30.1330.60">
    <property type="entry name" value="OmpA-like domain"/>
    <property type="match status" value="1"/>
</dbReference>
<dbReference type="InterPro" id="IPR036737">
    <property type="entry name" value="OmpA-like_sf"/>
</dbReference>
<dbReference type="Proteomes" id="UP000202440">
    <property type="component" value="Chromosome"/>
</dbReference>
<evidence type="ECO:0000256" key="5">
    <source>
        <dbReference type="SAM" id="Phobius"/>
    </source>
</evidence>
<dbReference type="OrthoDB" id="9782229at2"/>
<dbReference type="InterPro" id="IPR050330">
    <property type="entry name" value="Bact_OuterMem_StrucFunc"/>
</dbReference>
<dbReference type="PANTHER" id="PTHR30329">
    <property type="entry name" value="STATOR ELEMENT OF FLAGELLAR MOTOR COMPLEX"/>
    <property type="match status" value="1"/>
</dbReference>
<dbReference type="AlphaFoldDB" id="A0A222FHN7"/>
<organism evidence="8 9">
    <name type="scientific">Bacterioplanes sanyensis</name>
    <dbReference type="NCBI Taxonomy" id="1249553"/>
    <lineage>
        <taxon>Bacteria</taxon>
        <taxon>Pseudomonadati</taxon>
        <taxon>Pseudomonadota</taxon>
        <taxon>Gammaproteobacteria</taxon>
        <taxon>Oceanospirillales</taxon>
        <taxon>Oceanospirillaceae</taxon>
        <taxon>Bacterioplanes</taxon>
    </lineage>
</organism>
<keyword evidence="2 4" id="KW-0472">Membrane</keyword>
<keyword evidence="3" id="KW-0998">Cell outer membrane</keyword>